<dbReference type="AlphaFoldDB" id="A0A0N9HSP7"/>
<proteinExistence type="predicted"/>
<dbReference type="SUPFAM" id="SSF159501">
    <property type="entry name" value="EreA/ChaN-like"/>
    <property type="match status" value="1"/>
</dbReference>
<name>A0A0N9HSP7_9PSEU</name>
<organism evidence="1 2">
    <name type="scientific">Kibdelosporangium phytohabitans</name>
    <dbReference type="NCBI Taxonomy" id="860235"/>
    <lineage>
        <taxon>Bacteria</taxon>
        <taxon>Bacillati</taxon>
        <taxon>Actinomycetota</taxon>
        <taxon>Actinomycetes</taxon>
        <taxon>Pseudonocardiales</taxon>
        <taxon>Pseudonocardiaceae</taxon>
        <taxon>Kibdelosporangium</taxon>
    </lineage>
</organism>
<keyword evidence="2" id="KW-1185">Reference proteome</keyword>
<dbReference type="KEGG" id="kphy:AOZ06_28075"/>
<accession>A0A0N9HSP7</accession>
<dbReference type="InterPro" id="IPR007815">
    <property type="entry name" value="Emycin_Estase"/>
</dbReference>
<evidence type="ECO:0000313" key="1">
    <source>
        <dbReference type="EMBL" id="ALG10234.1"/>
    </source>
</evidence>
<dbReference type="Gene3D" id="3.40.1660.10">
    <property type="entry name" value="EreA-like (biosynthetic domain)"/>
    <property type="match status" value="1"/>
</dbReference>
<dbReference type="GO" id="GO:0046677">
    <property type="term" value="P:response to antibiotic"/>
    <property type="evidence" value="ECO:0007669"/>
    <property type="project" value="InterPro"/>
</dbReference>
<dbReference type="Pfam" id="PF05139">
    <property type="entry name" value="Erythro_esteras"/>
    <property type="match status" value="1"/>
</dbReference>
<evidence type="ECO:0008006" key="3">
    <source>
        <dbReference type="Google" id="ProtNLM"/>
    </source>
</evidence>
<dbReference type="STRING" id="860235.AOZ06_28075"/>
<protein>
    <recommendedName>
        <fullName evidence="3">Erythromycin esterase</fullName>
    </recommendedName>
</protein>
<evidence type="ECO:0000313" key="2">
    <source>
        <dbReference type="Proteomes" id="UP000063699"/>
    </source>
</evidence>
<gene>
    <name evidence="1" type="ORF">AOZ06_28075</name>
</gene>
<dbReference type="EMBL" id="CP012752">
    <property type="protein sequence ID" value="ALG10234.1"/>
    <property type="molecule type" value="Genomic_DNA"/>
</dbReference>
<sequence length="158" mass="16990">MAVVEFLQHGMYPAPGRNLRNEVMAENLLWLLHRDPDARILVGAHNVHVRRSPSVDGSGPIGALLADELGDDMVVIGGTRGTATIPDTALTAAPSQRFFLPDGDHRPAPAHTRDALLDSVGTPMLFAHLRRTDLDAVTAIQGAYGMNVDIDLGRRSTP</sequence>
<reference evidence="1 2" key="1">
    <citation type="submission" date="2015-07" db="EMBL/GenBank/DDBJ databases">
        <title>Genome sequencing of Kibdelosporangium phytohabitans.</title>
        <authorList>
            <person name="Qin S."/>
            <person name="Xing K."/>
        </authorList>
    </citation>
    <scope>NUCLEOTIDE SEQUENCE [LARGE SCALE GENOMIC DNA]</scope>
    <source>
        <strain evidence="1 2">KLBMP1111</strain>
    </source>
</reference>
<dbReference type="Proteomes" id="UP000063699">
    <property type="component" value="Chromosome"/>
</dbReference>